<keyword evidence="2" id="KW-0285">Flavoprotein</keyword>
<dbReference type="InterPro" id="IPR008254">
    <property type="entry name" value="Flavodoxin/NO_synth"/>
</dbReference>
<dbReference type="RefSeq" id="WP_017106809.1">
    <property type="nucleotide sequence ID" value="NZ_MAKA01000338.1"/>
</dbReference>
<dbReference type="Pfam" id="PF03358">
    <property type="entry name" value="FMN_red"/>
    <property type="match status" value="1"/>
</dbReference>
<comment type="cofactor">
    <cofactor evidence="1">
        <name>FMN</name>
        <dbReference type="ChEBI" id="CHEBI:58210"/>
    </cofactor>
</comment>
<dbReference type="EMBL" id="MCSI01000047">
    <property type="protein sequence ID" value="PME70863.1"/>
    <property type="molecule type" value="Genomic_DNA"/>
</dbReference>
<dbReference type="InterPro" id="IPR029039">
    <property type="entry name" value="Flavoprotein-like_sf"/>
</dbReference>
<evidence type="ECO:0000256" key="1">
    <source>
        <dbReference type="ARBA" id="ARBA00001917"/>
    </source>
</evidence>
<accession>A0A1B9PSJ6</accession>
<dbReference type="PANTHER" id="PTHR30546">
    <property type="entry name" value="FLAVODOXIN-RELATED PROTEIN WRBA-RELATED"/>
    <property type="match status" value="1"/>
</dbReference>
<dbReference type="GO" id="GO:0016020">
    <property type="term" value="C:membrane"/>
    <property type="evidence" value="ECO:0007669"/>
    <property type="project" value="TreeGrafter"/>
</dbReference>
<dbReference type="AlphaFoldDB" id="A0A1B9PSJ6"/>
<dbReference type="SUPFAM" id="SSF52218">
    <property type="entry name" value="Flavoproteins"/>
    <property type="match status" value="1"/>
</dbReference>
<dbReference type="PROSITE" id="PS00201">
    <property type="entry name" value="FLAVODOXIN"/>
    <property type="match status" value="1"/>
</dbReference>
<dbReference type="Gene3D" id="3.40.50.360">
    <property type="match status" value="1"/>
</dbReference>
<evidence type="ECO:0000313" key="5">
    <source>
        <dbReference type="EMBL" id="PME70863.1"/>
    </source>
</evidence>
<evidence type="ECO:0000256" key="2">
    <source>
        <dbReference type="ARBA" id="ARBA00022630"/>
    </source>
</evidence>
<dbReference type="GO" id="GO:0010181">
    <property type="term" value="F:FMN binding"/>
    <property type="evidence" value="ECO:0007669"/>
    <property type="project" value="InterPro"/>
</dbReference>
<comment type="caution">
    <text evidence="5">The sequence shown here is derived from an EMBL/GenBank/DDBJ whole genome shotgun (WGS) entry which is preliminary data.</text>
</comment>
<dbReference type="InterPro" id="IPR005025">
    <property type="entry name" value="FMN_Rdtase-like_dom"/>
</dbReference>
<dbReference type="InterPro" id="IPR001226">
    <property type="entry name" value="Flavodoxin_CS"/>
</dbReference>
<proteinExistence type="predicted"/>
<dbReference type="PANTHER" id="PTHR30546:SF23">
    <property type="entry name" value="FLAVOPROTEIN-LIKE PROTEIN YCP4-RELATED"/>
    <property type="match status" value="1"/>
</dbReference>
<evidence type="ECO:0000259" key="4">
    <source>
        <dbReference type="PROSITE" id="PS50902"/>
    </source>
</evidence>
<name>A0A1B9PSJ6_9VIBR</name>
<protein>
    <submittedName>
        <fullName evidence="5">Trp repressor-binding protein</fullName>
    </submittedName>
</protein>
<dbReference type="GO" id="GO:0009055">
    <property type="term" value="F:electron transfer activity"/>
    <property type="evidence" value="ECO:0007669"/>
    <property type="project" value="InterPro"/>
</dbReference>
<reference evidence="6" key="1">
    <citation type="submission" date="2016-07" db="EMBL/GenBank/DDBJ databases">
        <title>Nontailed viruses are major unrecognized killers of bacteria in the ocean.</title>
        <authorList>
            <person name="Kauffman K."/>
            <person name="Hussain F."/>
            <person name="Yang J."/>
            <person name="Arevalo P."/>
            <person name="Brown J."/>
            <person name="Cutler M."/>
            <person name="Kelly L."/>
            <person name="Polz M.F."/>
        </authorList>
    </citation>
    <scope>NUCLEOTIDE SEQUENCE [LARGE SCALE GENOMIC DNA]</scope>
    <source>
        <strain evidence="6">10N.286.55.C1</strain>
    </source>
</reference>
<sequence length="193" mass="20917">MSSNKIGIVFFSKCGATKQVAELIAEGINTQIPDSALLIEVLSSEIIEGRYNNDEKLKLLDTCDAIVFGAPTYMGSPAAQFKSFMDASSDNYCNKLWRNKLAAGFTTGGSLNGEQQQTLLSFFTLSCQHGMIWVGLDASKHTDNLGLNRTGSNIGLVSSIDDGEDSVNRNDLLTAQYYGSRIATLVQELINKS</sequence>
<feature type="domain" description="Flavodoxin-like" evidence="4">
    <location>
        <begin position="6"/>
        <end position="183"/>
    </location>
</feature>
<gene>
    <name evidence="5" type="ORF">BCV30_04525</name>
</gene>
<dbReference type="Proteomes" id="UP000235778">
    <property type="component" value="Unassembled WGS sequence"/>
</dbReference>
<keyword evidence="3" id="KW-0288">FMN</keyword>
<evidence type="ECO:0000256" key="3">
    <source>
        <dbReference type="ARBA" id="ARBA00022643"/>
    </source>
</evidence>
<dbReference type="GO" id="GO:0003955">
    <property type="term" value="F:NAD(P)H dehydrogenase (quinone) activity"/>
    <property type="evidence" value="ECO:0007669"/>
    <property type="project" value="TreeGrafter"/>
</dbReference>
<organism evidence="5 6">
    <name type="scientific">Vibrio lentus</name>
    <dbReference type="NCBI Taxonomy" id="136468"/>
    <lineage>
        <taxon>Bacteria</taxon>
        <taxon>Pseudomonadati</taxon>
        <taxon>Pseudomonadota</taxon>
        <taxon>Gammaproteobacteria</taxon>
        <taxon>Vibrionales</taxon>
        <taxon>Vibrionaceae</taxon>
        <taxon>Vibrio</taxon>
    </lineage>
</organism>
<evidence type="ECO:0000313" key="6">
    <source>
        <dbReference type="Proteomes" id="UP000235778"/>
    </source>
</evidence>
<dbReference type="PROSITE" id="PS50902">
    <property type="entry name" value="FLAVODOXIN_LIKE"/>
    <property type="match status" value="1"/>
</dbReference>